<protein>
    <submittedName>
        <fullName evidence="2">Uncharacterized protein</fullName>
    </submittedName>
</protein>
<evidence type="ECO:0000256" key="1">
    <source>
        <dbReference type="SAM" id="Phobius"/>
    </source>
</evidence>
<dbReference type="Proteomes" id="UP000231450">
    <property type="component" value="Unassembled WGS sequence"/>
</dbReference>
<sequence>MKDLTEIKLTLYFTIAYLAIFTALAILKGNYEFVYYIFIMASLLVLTVYYYKKIHLTLLMLTGLSLLGIMHVMGGVVSIGATQLYYVY</sequence>
<keyword evidence="1" id="KW-1133">Transmembrane helix</keyword>
<organism evidence="2 3">
    <name type="scientific">Candidatus Portnoybacteria bacterium CG10_big_fil_rev_8_21_14_0_10_36_7</name>
    <dbReference type="NCBI Taxonomy" id="1974812"/>
    <lineage>
        <taxon>Bacteria</taxon>
        <taxon>Candidatus Portnoyibacteriota</taxon>
    </lineage>
</organism>
<proteinExistence type="predicted"/>
<feature type="transmembrane region" description="Helical" evidence="1">
    <location>
        <begin position="33"/>
        <end position="51"/>
    </location>
</feature>
<dbReference type="EMBL" id="PFDW01000060">
    <property type="protein sequence ID" value="PJE58044.1"/>
    <property type="molecule type" value="Genomic_DNA"/>
</dbReference>
<feature type="transmembrane region" description="Helical" evidence="1">
    <location>
        <begin position="9"/>
        <end position="27"/>
    </location>
</feature>
<feature type="non-terminal residue" evidence="2">
    <location>
        <position position="88"/>
    </location>
</feature>
<name>A0A2M8KDQ5_9BACT</name>
<accession>A0A2M8KDQ5</accession>
<gene>
    <name evidence="2" type="ORF">COU81_02735</name>
</gene>
<evidence type="ECO:0000313" key="2">
    <source>
        <dbReference type="EMBL" id="PJE58044.1"/>
    </source>
</evidence>
<dbReference type="AlphaFoldDB" id="A0A2M8KDQ5"/>
<keyword evidence="1" id="KW-0812">Transmembrane</keyword>
<evidence type="ECO:0000313" key="3">
    <source>
        <dbReference type="Proteomes" id="UP000231450"/>
    </source>
</evidence>
<feature type="transmembrane region" description="Helical" evidence="1">
    <location>
        <begin position="58"/>
        <end position="86"/>
    </location>
</feature>
<keyword evidence="1" id="KW-0472">Membrane</keyword>
<reference evidence="3" key="1">
    <citation type="submission" date="2017-09" db="EMBL/GenBank/DDBJ databases">
        <title>Depth-based differentiation of microbial function through sediment-hosted aquifers and enrichment of novel symbionts in the deep terrestrial subsurface.</title>
        <authorList>
            <person name="Probst A.J."/>
            <person name="Ladd B."/>
            <person name="Jarett J.K."/>
            <person name="Geller-Mcgrath D.E."/>
            <person name="Sieber C.M.K."/>
            <person name="Emerson J.B."/>
            <person name="Anantharaman K."/>
            <person name="Thomas B.C."/>
            <person name="Malmstrom R."/>
            <person name="Stieglmeier M."/>
            <person name="Klingl A."/>
            <person name="Woyke T."/>
            <person name="Ryan C.M."/>
            <person name="Banfield J.F."/>
        </authorList>
    </citation>
    <scope>NUCLEOTIDE SEQUENCE [LARGE SCALE GENOMIC DNA]</scope>
</reference>
<comment type="caution">
    <text evidence="2">The sequence shown here is derived from an EMBL/GenBank/DDBJ whole genome shotgun (WGS) entry which is preliminary data.</text>
</comment>